<name>A0AAE1F4B5_PETCI</name>
<comment type="similarity">
    <text evidence="1">Belongs to the arrestin family.</text>
</comment>
<feature type="domain" description="Arrestin C-terminal-like" evidence="4">
    <location>
        <begin position="317"/>
        <end position="475"/>
    </location>
</feature>
<dbReference type="InterPro" id="IPR011022">
    <property type="entry name" value="Arrestin_C-like"/>
</dbReference>
<evidence type="ECO:0000256" key="3">
    <source>
        <dbReference type="SAM" id="MobiDB-lite"/>
    </source>
</evidence>
<dbReference type="GO" id="GO:0001664">
    <property type="term" value="F:G protein-coupled receptor binding"/>
    <property type="evidence" value="ECO:0007669"/>
    <property type="project" value="TreeGrafter"/>
</dbReference>
<evidence type="ECO:0000256" key="2">
    <source>
        <dbReference type="ARBA" id="ARBA00022606"/>
    </source>
</evidence>
<dbReference type="Pfam" id="PF02752">
    <property type="entry name" value="Arrestin_C"/>
    <property type="match status" value="1"/>
</dbReference>
<dbReference type="Gene3D" id="2.60.40.840">
    <property type="match status" value="2"/>
</dbReference>
<reference evidence="5" key="1">
    <citation type="submission" date="2023-10" db="EMBL/GenBank/DDBJ databases">
        <title>Genome assemblies of two species of porcelain crab, Petrolisthes cinctipes and Petrolisthes manimaculis (Anomura: Porcellanidae).</title>
        <authorList>
            <person name="Angst P."/>
        </authorList>
    </citation>
    <scope>NUCLEOTIDE SEQUENCE</scope>
    <source>
        <strain evidence="5">PB745_01</strain>
        <tissue evidence="5">Gill</tissue>
    </source>
</reference>
<dbReference type="InterPro" id="IPR014753">
    <property type="entry name" value="Arrestin_N"/>
</dbReference>
<dbReference type="GO" id="GO:0007165">
    <property type="term" value="P:signal transduction"/>
    <property type="evidence" value="ECO:0007669"/>
    <property type="project" value="InterPro"/>
</dbReference>
<protein>
    <recommendedName>
        <fullName evidence="4">Arrestin C-terminal-like domain-containing protein</fullName>
    </recommendedName>
</protein>
<dbReference type="PANTHER" id="PTHR11792">
    <property type="entry name" value="ARRESTIN"/>
    <property type="match status" value="1"/>
</dbReference>
<keyword evidence="6" id="KW-1185">Reference proteome</keyword>
<dbReference type="SMART" id="SM01017">
    <property type="entry name" value="Arrestin_C"/>
    <property type="match status" value="1"/>
</dbReference>
<keyword evidence="2" id="KW-0716">Sensory transduction</keyword>
<sequence>MASTSSFFCVVSLEARQELCKITVYLGRRDFVDNVNNTEPIDGVVLCDNDYLRGRKIYAQVNVTYRVGREEDEVMGLHFSKELHLLTEEISPGKCPEGKVTEVQERLVNKLGPNASPFFINLPETTPCSVQLHPGAEGTAKPSLSCLSPHHTDQTIPLPSSHRSNHPSPLITQAKPSLSPHHTDQTIPLPSSHRPNHPSPFITQTKPSLSLHHTGQTIPLPSSHRPNHPSPFITQAKPSLSLHHTDQTIPLIPLPFITQAKPLGIIYELKVFVGEEPSEKPHRRNSVTLAVRKVQYCPSDRYSRQPSTMANKGFTFSSGKLNMEVSLDKELYYHGEQIQPQVAVTNNSKKTVKNIRCSVVQHIEVTMTNTQFEREVAGFETKEGCPITPQCHFKKLFTILPHVNNKNKFGIALDGKVKDTDANLASSTLLRENENGQQDALGIVVSYSLRVRLYCGAIAGELLTDLPFKLVHPQPTGATQASLAPKAVTTNAKNDAVGLEVEEFSNLRRGMSVDDNL</sequence>
<dbReference type="InterPro" id="IPR014756">
    <property type="entry name" value="Ig_E-set"/>
</dbReference>
<accession>A0AAE1F4B5</accession>
<organism evidence="5 6">
    <name type="scientific">Petrolisthes cinctipes</name>
    <name type="common">Flat porcelain crab</name>
    <dbReference type="NCBI Taxonomy" id="88211"/>
    <lineage>
        <taxon>Eukaryota</taxon>
        <taxon>Metazoa</taxon>
        <taxon>Ecdysozoa</taxon>
        <taxon>Arthropoda</taxon>
        <taxon>Crustacea</taxon>
        <taxon>Multicrustacea</taxon>
        <taxon>Malacostraca</taxon>
        <taxon>Eumalacostraca</taxon>
        <taxon>Eucarida</taxon>
        <taxon>Decapoda</taxon>
        <taxon>Pleocyemata</taxon>
        <taxon>Anomura</taxon>
        <taxon>Galatheoidea</taxon>
        <taxon>Porcellanidae</taxon>
        <taxon>Petrolisthes</taxon>
    </lineage>
</organism>
<dbReference type="EMBL" id="JAWQEG010003362">
    <property type="protein sequence ID" value="KAK3866636.1"/>
    <property type="molecule type" value="Genomic_DNA"/>
</dbReference>
<dbReference type="GO" id="GO:0002031">
    <property type="term" value="P:G protein-coupled receptor internalization"/>
    <property type="evidence" value="ECO:0007669"/>
    <property type="project" value="TreeGrafter"/>
</dbReference>
<evidence type="ECO:0000259" key="4">
    <source>
        <dbReference type="SMART" id="SM01017"/>
    </source>
</evidence>
<dbReference type="AlphaFoldDB" id="A0AAE1F4B5"/>
<dbReference type="PRINTS" id="PR00309">
    <property type="entry name" value="ARRESTIN"/>
</dbReference>
<gene>
    <name evidence="5" type="ORF">Pcinc_027838</name>
</gene>
<dbReference type="Proteomes" id="UP001286313">
    <property type="component" value="Unassembled WGS sequence"/>
</dbReference>
<evidence type="ECO:0000256" key="1">
    <source>
        <dbReference type="ARBA" id="ARBA00005298"/>
    </source>
</evidence>
<evidence type="ECO:0000313" key="6">
    <source>
        <dbReference type="Proteomes" id="UP001286313"/>
    </source>
</evidence>
<dbReference type="Gene3D" id="2.60.40.640">
    <property type="match status" value="1"/>
</dbReference>
<feature type="region of interest" description="Disordered" evidence="3">
    <location>
        <begin position="135"/>
        <end position="203"/>
    </location>
</feature>
<dbReference type="InterPro" id="IPR014752">
    <property type="entry name" value="Arrestin-like_C"/>
</dbReference>
<feature type="compositionally biased region" description="Polar residues" evidence="3">
    <location>
        <begin position="154"/>
        <end position="176"/>
    </location>
</feature>
<comment type="caution">
    <text evidence="5">The sequence shown here is derived from an EMBL/GenBank/DDBJ whole genome shotgun (WGS) entry which is preliminary data.</text>
</comment>
<dbReference type="PANTHER" id="PTHR11792:SF23">
    <property type="entry name" value="PHOSRESTIN-1"/>
    <property type="match status" value="1"/>
</dbReference>
<dbReference type="GO" id="GO:0005737">
    <property type="term" value="C:cytoplasm"/>
    <property type="evidence" value="ECO:0007669"/>
    <property type="project" value="TreeGrafter"/>
</dbReference>
<proteinExistence type="inferred from homology"/>
<dbReference type="SUPFAM" id="SSF81296">
    <property type="entry name" value="E set domains"/>
    <property type="match status" value="3"/>
</dbReference>
<dbReference type="InterPro" id="IPR000698">
    <property type="entry name" value="Arrestin"/>
</dbReference>
<dbReference type="InterPro" id="IPR011021">
    <property type="entry name" value="Arrestin-like_N"/>
</dbReference>
<dbReference type="Pfam" id="PF00339">
    <property type="entry name" value="Arrestin_N"/>
    <property type="match status" value="1"/>
</dbReference>
<evidence type="ECO:0000313" key="5">
    <source>
        <dbReference type="EMBL" id="KAK3866636.1"/>
    </source>
</evidence>